<accession>A0A5S4X0Q2</accession>
<organism evidence="2 3">
    <name type="scientific">Bradyrhizobium cytisi</name>
    <dbReference type="NCBI Taxonomy" id="515489"/>
    <lineage>
        <taxon>Bacteria</taxon>
        <taxon>Pseudomonadati</taxon>
        <taxon>Pseudomonadota</taxon>
        <taxon>Alphaproteobacteria</taxon>
        <taxon>Hyphomicrobiales</taxon>
        <taxon>Nitrobacteraceae</taxon>
        <taxon>Bradyrhizobium</taxon>
    </lineage>
</organism>
<keyword evidence="1" id="KW-0812">Transmembrane</keyword>
<keyword evidence="3" id="KW-1185">Reference proteome</keyword>
<evidence type="ECO:0000313" key="3">
    <source>
        <dbReference type="Proteomes" id="UP000324853"/>
    </source>
</evidence>
<gene>
    <name evidence="2" type="ORF">FXB38_10500</name>
</gene>
<reference evidence="2 3" key="1">
    <citation type="submission" date="2019-08" db="EMBL/GenBank/DDBJ databases">
        <title>Bradyrhizobium hipponensis sp. nov., a rhizobium isolated from a Lupinus angustifolius root nodule in Tunisia.</title>
        <authorList>
            <person name="Off K."/>
            <person name="Rejili M."/>
            <person name="Mars M."/>
            <person name="Brachmann A."/>
            <person name="Marin M."/>
        </authorList>
    </citation>
    <scope>NUCLEOTIDE SEQUENCE [LARGE SCALE GENOMIC DNA]</scope>
    <source>
        <strain evidence="2 3">CTAW11</strain>
    </source>
</reference>
<dbReference type="AlphaFoldDB" id="A0A5S4X0Q2"/>
<sequence>MPAPWWWWKARPSDLYLTEPTAMIIFGPPLVILGIGFFAWLLFTLAVFALPFFAALTIGIWAFHSGAGMLGCIAVGLVAGGATFGIGQLVLAFVTWTWLRLLIIILYVAPATVAGYSATYGIAQMAMPSPTWQTIFAVLGATAVSISAFVRFTGMAAPGPAR</sequence>
<keyword evidence="1" id="KW-1133">Transmembrane helix</keyword>
<evidence type="ECO:0000256" key="1">
    <source>
        <dbReference type="SAM" id="Phobius"/>
    </source>
</evidence>
<dbReference type="OrthoDB" id="7219977at2"/>
<evidence type="ECO:0000313" key="2">
    <source>
        <dbReference type="EMBL" id="TYL85940.1"/>
    </source>
</evidence>
<dbReference type="EMBL" id="VSSR01000016">
    <property type="protein sequence ID" value="TYL85940.1"/>
    <property type="molecule type" value="Genomic_DNA"/>
</dbReference>
<comment type="caution">
    <text evidence="2">The sequence shown here is derived from an EMBL/GenBank/DDBJ whole genome shotgun (WGS) entry which is preliminary data.</text>
</comment>
<name>A0A5S4X0Q2_9BRAD</name>
<feature type="transmembrane region" description="Helical" evidence="1">
    <location>
        <begin position="101"/>
        <end position="123"/>
    </location>
</feature>
<dbReference type="Proteomes" id="UP000324853">
    <property type="component" value="Unassembled WGS sequence"/>
</dbReference>
<proteinExistence type="predicted"/>
<keyword evidence="1" id="KW-0472">Membrane</keyword>
<protein>
    <recommendedName>
        <fullName evidence="4">DUF4175 domain-containing protein</fullName>
    </recommendedName>
</protein>
<feature type="transmembrane region" description="Helical" evidence="1">
    <location>
        <begin position="30"/>
        <end position="63"/>
    </location>
</feature>
<feature type="transmembrane region" description="Helical" evidence="1">
    <location>
        <begin position="135"/>
        <end position="157"/>
    </location>
</feature>
<evidence type="ECO:0008006" key="4">
    <source>
        <dbReference type="Google" id="ProtNLM"/>
    </source>
</evidence>
<feature type="transmembrane region" description="Helical" evidence="1">
    <location>
        <begin position="70"/>
        <end position="95"/>
    </location>
</feature>